<feature type="compositionally biased region" description="Basic and acidic residues" evidence="1">
    <location>
        <begin position="24"/>
        <end position="39"/>
    </location>
</feature>
<feature type="region of interest" description="Disordered" evidence="1">
    <location>
        <begin position="1"/>
        <end position="49"/>
    </location>
</feature>
<gene>
    <name evidence="2" type="ORF">J2Z21_000352</name>
</gene>
<organism evidence="2 3">
    <name type="scientific">Streptomyces griseochromogenes</name>
    <dbReference type="NCBI Taxonomy" id="68214"/>
    <lineage>
        <taxon>Bacteria</taxon>
        <taxon>Bacillati</taxon>
        <taxon>Actinomycetota</taxon>
        <taxon>Actinomycetes</taxon>
        <taxon>Kitasatosporales</taxon>
        <taxon>Streptomycetaceae</taxon>
        <taxon>Streptomyces</taxon>
    </lineage>
</organism>
<evidence type="ECO:0000256" key="1">
    <source>
        <dbReference type="SAM" id="MobiDB-lite"/>
    </source>
</evidence>
<accession>A0ABS4LJ69</accession>
<name>A0ABS4LJ69_9ACTN</name>
<dbReference type="Proteomes" id="UP001519309">
    <property type="component" value="Unassembled WGS sequence"/>
</dbReference>
<dbReference type="EMBL" id="JAGGLP010000001">
    <property type="protein sequence ID" value="MBP2047430.1"/>
    <property type="molecule type" value="Genomic_DNA"/>
</dbReference>
<sequence length="49" mass="5036">MTELSGEVGQLPAESATATAAGEDEAHRPELSVGVRRDAGTSGIGIRER</sequence>
<comment type="caution">
    <text evidence="2">The sequence shown here is derived from an EMBL/GenBank/DDBJ whole genome shotgun (WGS) entry which is preliminary data.</text>
</comment>
<keyword evidence="3" id="KW-1185">Reference proteome</keyword>
<evidence type="ECO:0000313" key="2">
    <source>
        <dbReference type="EMBL" id="MBP2047430.1"/>
    </source>
</evidence>
<evidence type="ECO:0000313" key="3">
    <source>
        <dbReference type="Proteomes" id="UP001519309"/>
    </source>
</evidence>
<dbReference type="RefSeq" id="WP_159400100.1">
    <property type="nucleotide sequence ID" value="NZ_CP016279.1"/>
</dbReference>
<reference evidence="2 3" key="1">
    <citation type="submission" date="2021-03" db="EMBL/GenBank/DDBJ databases">
        <title>Genomic Encyclopedia of Type Strains, Phase IV (KMG-IV): sequencing the most valuable type-strain genomes for metagenomic binning, comparative biology and taxonomic classification.</title>
        <authorList>
            <person name="Goeker M."/>
        </authorList>
    </citation>
    <scope>NUCLEOTIDE SEQUENCE [LARGE SCALE GENOMIC DNA]</scope>
    <source>
        <strain evidence="2 3">DSM 40499</strain>
    </source>
</reference>
<proteinExistence type="predicted"/>
<protein>
    <submittedName>
        <fullName evidence="2">Uncharacterized protein</fullName>
    </submittedName>
</protein>